<sequence length="44" mass="4752">METKQRHSSDFVTHVSRLIISLAITFNFVAIAGCSLTLVVDSGS</sequence>
<keyword evidence="1" id="KW-1133">Transmembrane helix</keyword>
<keyword evidence="1" id="KW-0472">Membrane</keyword>
<reference evidence="2" key="2">
    <citation type="journal article" date="2015" name="Data Brief">
        <title>Shoot transcriptome of the giant reed, Arundo donax.</title>
        <authorList>
            <person name="Barrero R.A."/>
            <person name="Guerrero F.D."/>
            <person name="Moolhuijzen P."/>
            <person name="Goolsby J.A."/>
            <person name="Tidwell J."/>
            <person name="Bellgard S.E."/>
            <person name="Bellgard M.I."/>
        </authorList>
    </citation>
    <scope>NUCLEOTIDE SEQUENCE</scope>
    <source>
        <tissue evidence="2">Shoot tissue taken approximately 20 cm above the soil surface</tissue>
    </source>
</reference>
<evidence type="ECO:0000313" key="2">
    <source>
        <dbReference type="EMBL" id="JAD86349.1"/>
    </source>
</evidence>
<proteinExistence type="predicted"/>
<organism evidence="2">
    <name type="scientific">Arundo donax</name>
    <name type="common">Giant reed</name>
    <name type="synonym">Donax arundinaceus</name>
    <dbReference type="NCBI Taxonomy" id="35708"/>
    <lineage>
        <taxon>Eukaryota</taxon>
        <taxon>Viridiplantae</taxon>
        <taxon>Streptophyta</taxon>
        <taxon>Embryophyta</taxon>
        <taxon>Tracheophyta</taxon>
        <taxon>Spermatophyta</taxon>
        <taxon>Magnoliopsida</taxon>
        <taxon>Liliopsida</taxon>
        <taxon>Poales</taxon>
        <taxon>Poaceae</taxon>
        <taxon>PACMAD clade</taxon>
        <taxon>Arundinoideae</taxon>
        <taxon>Arundineae</taxon>
        <taxon>Arundo</taxon>
    </lineage>
</organism>
<evidence type="ECO:0000256" key="1">
    <source>
        <dbReference type="SAM" id="Phobius"/>
    </source>
</evidence>
<dbReference type="AlphaFoldDB" id="A0A0A9DCN7"/>
<keyword evidence="1" id="KW-0812">Transmembrane</keyword>
<name>A0A0A9DCN7_ARUDO</name>
<reference evidence="2" key="1">
    <citation type="submission" date="2014-09" db="EMBL/GenBank/DDBJ databases">
        <authorList>
            <person name="Magalhaes I.L.F."/>
            <person name="Oliveira U."/>
            <person name="Santos F.R."/>
            <person name="Vidigal T.H.D.A."/>
            <person name="Brescovit A.D."/>
            <person name="Santos A.J."/>
        </authorList>
    </citation>
    <scope>NUCLEOTIDE SEQUENCE</scope>
    <source>
        <tissue evidence="2">Shoot tissue taken approximately 20 cm above the soil surface</tissue>
    </source>
</reference>
<dbReference type="EMBL" id="GBRH01211546">
    <property type="protein sequence ID" value="JAD86349.1"/>
    <property type="molecule type" value="Transcribed_RNA"/>
</dbReference>
<dbReference type="PROSITE" id="PS51257">
    <property type="entry name" value="PROKAR_LIPOPROTEIN"/>
    <property type="match status" value="1"/>
</dbReference>
<protein>
    <submittedName>
        <fullName evidence="2">Uncharacterized protein</fullName>
    </submittedName>
</protein>
<accession>A0A0A9DCN7</accession>
<feature type="transmembrane region" description="Helical" evidence="1">
    <location>
        <begin position="18"/>
        <end position="40"/>
    </location>
</feature>